<dbReference type="EMBL" id="CACRXK020000095">
    <property type="protein sequence ID" value="CAB3978192.1"/>
    <property type="molecule type" value="Genomic_DNA"/>
</dbReference>
<feature type="region of interest" description="Disordered" evidence="1">
    <location>
        <begin position="1"/>
        <end position="44"/>
    </location>
</feature>
<feature type="region of interest" description="Disordered" evidence="1">
    <location>
        <begin position="114"/>
        <end position="151"/>
    </location>
</feature>
<dbReference type="Proteomes" id="UP001152795">
    <property type="component" value="Unassembled WGS sequence"/>
</dbReference>
<evidence type="ECO:0000313" key="3">
    <source>
        <dbReference type="Proteomes" id="UP001152795"/>
    </source>
</evidence>
<reference evidence="2" key="1">
    <citation type="submission" date="2020-04" db="EMBL/GenBank/DDBJ databases">
        <authorList>
            <person name="Alioto T."/>
            <person name="Alioto T."/>
            <person name="Gomez Garrido J."/>
        </authorList>
    </citation>
    <scope>NUCLEOTIDE SEQUENCE</scope>
    <source>
        <strain evidence="2">A484AB</strain>
    </source>
</reference>
<sequence length="151" mass="16862">MSGDESEPIQSSVEQSSVDEGMKSLHISLELGRRKRASKRNTTKVRHQLFKLEKSFEQTQDIMDELSVYYLGEKGGENQKALMKESNELELECQQAIEKAQAVLISGYFESNATVSQDNDNDEVTNVTSSTASNLINKRQAQPAVTSNTEQ</sequence>
<feature type="compositionally biased region" description="Polar residues" evidence="1">
    <location>
        <begin position="8"/>
        <end position="18"/>
    </location>
</feature>
<keyword evidence="3" id="KW-1185">Reference proteome</keyword>
<evidence type="ECO:0000256" key="1">
    <source>
        <dbReference type="SAM" id="MobiDB-lite"/>
    </source>
</evidence>
<name>A0A6S7FM18_PARCT</name>
<comment type="caution">
    <text evidence="2">The sequence shown here is derived from an EMBL/GenBank/DDBJ whole genome shotgun (WGS) entry which is preliminary data.</text>
</comment>
<organism evidence="2 3">
    <name type="scientific">Paramuricea clavata</name>
    <name type="common">Red gorgonian</name>
    <name type="synonym">Violescent sea-whip</name>
    <dbReference type="NCBI Taxonomy" id="317549"/>
    <lineage>
        <taxon>Eukaryota</taxon>
        <taxon>Metazoa</taxon>
        <taxon>Cnidaria</taxon>
        <taxon>Anthozoa</taxon>
        <taxon>Octocorallia</taxon>
        <taxon>Malacalcyonacea</taxon>
        <taxon>Plexauridae</taxon>
        <taxon>Paramuricea</taxon>
    </lineage>
</organism>
<accession>A0A6S7FM18</accession>
<protein>
    <submittedName>
        <fullName evidence="2">Uncharacterized protein</fullName>
    </submittedName>
</protein>
<evidence type="ECO:0000313" key="2">
    <source>
        <dbReference type="EMBL" id="CAB3978192.1"/>
    </source>
</evidence>
<dbReference type="AlphaFoldDB" id="A0A6S7FM18"/>
<feature type="compositionally biased region" description="Basic residues" evidence="1">
    <location>
        <begin position="33"/>
        <end position="44"/>
    </location>
</feature>
<proteinExistence type="predicted"/>
<gene>
    <name evidence="2" type="ORF">PACLA_8A067628</name>
</gene>